<evidence type="ECO:0000313" key="3">
    <source>
        <dbReference type="EMBL" id="PRP76340.1"/>
    </source>
</evidence>
<keyword evidence="2" id="KW-0812">Transmembrane</keyword>
<accession>A0A2P6MXA0</accession>
<sequence>MSVLFCSGLLPVRNVRSSSDSFVGLDSSFDVFHKGDISVVILSKEQAERPDRRLLRLTCTTQDEGMNQYNKYGKRQLDALQEELDMNTSTDGQMNTRLAWLLLPLHTFFFGVLFTTFITQRTCPSGKDFLEGNHLNLPQDPAKINKMILPPRAPPTTQELEQVHKEILRLKSSLFNKCSYRYNLESWTTGSSKYIKFKCYCKRSVETFATMVVCQHNHLLAHCRVTLFNKSICTAYKLVYTQPSPQEEINSTDKETAHPDKEEIHVDDRDCKWVRDIGNQQEDCQRESLTSQHRADKDVISSKEEFKPTPSNKEEDKAIASYKVIASDNSNIVLASKGPAIIYNMSHLSNLLPDREYQLPPPTCQQPIHKRQTFIRQMRTATAHLFMDWRKDTTKALIKKTISLTPQPLENTLADSQSQTPKRLTSHLARGQRLGRDSSTQRDKGIVICIHTANALLDNVNSSDANTVAASLTRGFSALDHLVEKVTNFQQNLTSPPPAYSKDSLTGLPTDIHPPTWTGLANEAVWTLLQRVDDERQIQRSPLTLSPSDGHIHPPSMTSSEEIAANALLDNNVNLAIQENSPPCVNNKQEMFERTQMNESESDITLLPKGQQPTRGPPTKKEKPICRQMHPHCLKTYCVQQNQRQLSRTTAITHLTRRLDIILHTQSISHLNLLITSSTVMLFLNQRATEAERQKSPPVWLCYKHPHNKMARPLSTQLDPNSQFFGLL</sequence>
<feature type="compositionally biased region" description="Basic and acidic residues" evidence="1">
    <location>
        <begin position="293"/>
        <end position="314"/>
    </location>
</feature>
<protein>
    <submittedName>
        <fullName evidence="3">Uncharacterized protein</fullName>
    </submittedName>
</protein>
<dbReference type="AlphaFoldDB" id="A0A2P6MXA0"/>
<proteinExistence type="predicted"/>
<feature type="transmembrane region" description="Helical" evidence="2">
    <location>
        <begin position="98"/>
        <end position="118"/>
    </location>
</feature>
<comment type="caution">
    <text evidence="3">The sequence shown here is derived from an EMBL/GenBank/DDBJ whole genome shotgun (WGS) entry which is preliminary data.</text>
</comment>
<feature type="region of interest" description="Disordered" evidence="1">
    <location>
        <begin position="411"/>
        <end position="439"/>
    </location>
</feature>
<feature type="compositionally biased region" description="Polar residues" evidence="1">
    <location>
        <begin position="411"/>
        <end position="423"/>
    </location>
</feature>
<evidence type="ECO:0000256" key="1">
    <source>
        <dbReference type="SAM" id="MobiDB-lite"/>
    </source>
</evidence>
<feature type="compositionally biased region" description="Polar residues" evidence="1">
    <location>
        <begin position="283"/>
        <end position="292"/>
    </location>
</feature>
<gene>
    <name evidence="3" type="ORF">PROFUN_14463</name>
</gene>
<reference evidence="3 4" key="1">
    <citation type="journal article" date="2018" name="Genome Biol. Evol.">
        <title>Multiple Roots of Fruiting Body Formation in Amoebozoa.</title>
        <authorList>
            <person name="Hillmann F."/>
            <person name="Forbes G."/>
            <person name="Novohradska S."/>
            <person name="Ferling I."/>
            <person name="Riege K."/>
            <person name="Groth M."/>
            <person name="Westermann M."/>
            <person name="Marz M."/>
            <person name="Spaller T."/>
            <person name="Winckler T."/>
            <person name="Schaap P."/>
            <person name="Glockner G."/>
        </authorList>
    </citation>
    <scope>NUCLEOTIDE SEQUENCE [LARGE SCALE GENOMIC DNA]</scope>
    <source>
        <strain evidence="3 4">Jena</strain>
    </source>
</reference>
<keyword evidence="2" id="KW-1133">Transmembrane helix</keyword>
<keyword evidence="4" id="KW-1185">Reference proteome</keyword>
<evidence type="ECO:0000256" key="2">
    <source>
        <dbReference type="SAM" id="Phobius"/>
    </source>
</evidence>
<organism evidence="3 4">
    <name type="scientific">Planoprotostelium fungivorum</name>
    <dbReference type="NCBI Taxonomy" id="1890364"/>
    <lineage>
        <taxon>Eukaryota</taxon>
        <taxon>Amoebozoa</taxon>
        <taxon>Evosea</taxon>
        <taxon>Variosea</taxon>
        <taxon>Cavosteliida</taxon>
        <taxon>Cavosteliaceae</taxon>
        <taxon>Planoprotostelium</taxon>
    </lineage>
</organism>
<dbReference type="EMBL" id="MDYQ01000335">
    <property type="protein sequence ID" value="PRP76340.1"/>
    <property type="molecule type" value="Genomic_DNA"/>
</dbReference>
<keyword evidence="2" id="KW-0472">Membrane</keyword>
<name>A0A2P6MXA0_9EUKA</name>
<feature type="region of interest" description="Disordered" evidence="1">
    <location>
        <begin position="597"/>
        <end position="624"/>
    </location>
</feature>
<dbReference type="Proteomes" id="UP000241769">
    <property type="component" value="Unassembled WGS sequence"/>
</dbReference>
<evidence type="ECO:0000313" key="4">
    <source>
        <dbReference type="Proteomes" id="UP000241769"/>
    </source>
</evidence>
<dbReference type="InParanoid" id="A0A2P6MXA0"/>
<feature type="region of interest" description="Disordered" evidence="1">
    <location>
        <begin position="283"/>
        <end position="314"/>
    </location>
</feature>